<gene>
    <name evidence="1" type="ORF">SAMN04487910_2143</name>
</gene>
<dbReference type="AlphaFoldDB" id="A0A1H7NNG3"/>
<sequence length="258" mass="29644">MRKNILFLFLLITFLGFGQKSSLLKGKIIVDTLELEAVNIINLTKGTGTINNSLGYFKIKADPGDEIAFSSIQFQLKKHVVTSKDLQSDTFLVFLEPQVNQLDEVRISEYILSGDIQKDIQEIPTYEDRLPLWNAAQIKKMRIVWQDDAQSPVRNIALGGGNSQASISIDIGILVNLVSRAFKKRSKQIESTGEITDFYREEFFVEELKIPETEFYNFLDFIKEKSEIKVILKTKDELKILDFLMDQSEVFKKKYNID</sequence>
<dbReference type="Proteomes" id="UP000198521">
    <property type="component" value="Unassembled WGS sequence"/>
</dbReference>
<evidence type="ECO:0000313" key="1">
    <source>
        <dbReference type="EMBL" id="SEL24555.1"/>
    </source>
</evidence>
<organism evidence="1 2">
    <name type="scientific">Aquimarina amphilecti</name>
    <dbReference type="NCBI Taxonomy" id="1038014"/>
    <lineage>
        <taxon>Bacteria</taxon>
        <taxon>Pseudomonadati</taxon>
        <taxon>Bacteroidota</taxon>
        <taxon>Flavobacteriia</taxon>
        <taxon>Flavobacteriales</taxon>
        <taxon>Flavobacteriaceae</taxon>
        <taxon>Aquimarina</taxon>
    </lineage>
</organism>
<dbReference type="RefSeq" id="WP_091408124.1">
    <property type="nucleotide sequence ID" value="NZ_FOAB01000003.1"/>
</dbReference>
<evidence type="ECO:0008006" key="3">
    <source>
        <dbReference type="Google" id="ProtNLM"/>
    </source>
</evidence>
<name>A0A1H7NNG3_AQUAM</name>
<dbReference type="STRING" id="1038014.SAMN04487910_2143"/>
<protein>
    <recommendedName>
        <fullName evidence="3">CarboxypepD_reg-like domain-containing protein</fullName>
    </recommendedName>
</protein>
<reference evidence="1 2" key="1">
    <citation type="submission" date="2016-10" db="EMBL/GenBank/DDBJ databases">
        <authorList>
            <person name="de Groot N.N."/>
        </authorList>
    </citation>
    <scope>NUCLEOTIDE SEQUENCE [LARGE SCALE GENOMIC DNA]</scope>
    <source>
        <strain evidence="1 2">DSM 25232</strain>
    </source>
</reference>
<dbReference type="OrthoDB" id="1466882at2"/>
<keyword evidence="2" id="KW-1185">Reference proteome</keyword>
<proteinExistence type="predicted"/>
<evidence type="ECO:0000313" key="2">
    <source>
        <dbReference type="Proteomes" id="UP000198521"/>
    </source>
</evidence>
<accession>A0A1H7NNG3</accession>
<dbReference type="EMBL" id="FOAB01000003">
    <property type="protein sequence ID" value="SEL24555.1"/>
    <property type="molecule type" value="Genomic_DNA"/>
</dbReference>